<keyword evidence="3 6" id="KW-0819">tRNA processing</keyword>
<protein>
    <recommendedName>
        <fullName evidence="6">tRNA (guanine-N(7)-)-methyltransferase non-catalytic subunit</fullName>
    </recommendedName>
    <alternativeName>
        <fullName evidence="6">WD repeat-containing protein 4 homolog</fullName>
    </alternativeName>
</protein>
<reference evidence="9 10" key="1">
    <citation type="submission" date="2024-01" db="EMBL/GenBank/DDBJ databases">
        <title>The genome of the rayed Mediterranean limpet Patella caerulea (Linnaeus, 1758).</title>
        <authorList>
            <person name="Anh-Thu Weber A."/>
            <person name="Halstead-Nussloch G."/>
        </authorList>
    </citation>
    <scope>NUCLEOTIDE SEQUENCE [LARGE SCALE GENOMIC DNA]</scope>
    <source>
        <strain evidence="9">AATW-2023a</strain>
        <tissue evidence="9">Whole specimen</tissue>
    </source>
</reference>
<evidence type="ECO:0000256" key="7">
    <source>
        <dbReference type="PROSITE-ProRule" id="PRU00221"/>
    </source>
</evidence>
<dbReference type="PROSITE" id="PS50082">
    <property type="entry name" value="WD_REPEATS_2"/>
    <property type="match status" value="1"/>
</dbReference>
<keyword evidence="2 6" id="KW-0853">WD repeat</keyword>
<organism evidence="9 10">
    <name type="scientific">Patella caerulea</name>
    <name type="common">Rayed Mediterranean limpet</name>
    <dbReference type="NCBI Taxonomy" id="87958"/>
    <lineage>
        <taxon>Eukaryota</taxon>
        <taxon>Metazoa</taxon>
        <taxon>Spiralia</taxon>
        <taxon>Lophotrochozoa</taxon>
        <taxon>Mollusca</taxon>
        <taxon>Gastropoda</taxon>
        <taxon>Patellogastropoda</taxon>
        <taxon>Patelloidea</taxon>
        <taxon>Patellidae</taxon>
        <taxon>Patella</taxon>
    </lineage>
</organism>
<evidence type="ECO:0000313" key="10">
    <source>
        <dbReference type="Proteomes" id="UP001347796"/>
    </source>
</evidence>
<feature type="region of interest" description="Disordered" evidence="8">
    <location>
        <begin position="39"/>
        <end position="59"/>
    </location>
</feature>
<evidence type="ECO:0000256" key="3">
    <source>
        <dbReference type="ARBA" id="ARBA00022694"/>
    </source>
</evidence>
<evidence type="ECO:0000256" key="5">
    <source>
        <dbReference type="ARBA" id="ARBA00023242"/>
    </source>
</evidence>
<evidence type="ECO:0000256" key="8">
    <source>
        <dbReference type="SAM" id="MobiDB-lite"/>
    </source>
</evidence>
<dbReference type="GO" id="GO:0005634">
    <property type="term" value="C:nucleus"/>
    <property type="evidence" value="ECO:0007669"/>
    <property type="project" value="UniProtKB-SubCell"/>
</dbReference>
<comment type="similarity">
    <text evidence="6">Belongs to the WD repeat TRM82 family.</text>
</comment>
<evidence type="ECO:0000256" key="4">
    <source>
        <dbReference type="ARBA" id="ARBA00022737"/>
    </source>
</evidence>
<keyword evidence="4 6" id="KW-0677">Repeat</keyword>
<dbReference type="EMBL" id="JAZGQO010000002">
    <property type="protein sequence ID" value="KAK6191854.1"/>
    <property type="molecule type" value="Genomic_DNA"/>
</dbReference>
<dbReference type="InterPro" id="IPR036322">
    <property type="entry name" value="WD40_repeat_dom_sf"/>
</dbReference>
<dbReference type="PROSITE" id="PS50294">
    <property type="entry name" value="WD_REPEATS_REGION"/>
    <property type="match status" value="1"/>
</dbReference>
<dbReference type="GO" id="GO:0106004">
    <property type="term" value="P:tRNA (guanine-N7)-methylation"/>
    <property type="evidence" value="ECO:0007669"/>
    <property type="project" value="UniProtKB-UniRule"/>
</dbReference>
<evidence type="ECO:0000313" key="9">
    <source>
        <dbReference type="EMBL" id="KAK6191854.1"/>
    </source>
</evidence>
<evidence type="ECO:0000256" key="1">
    <source>
        <dbReference type="ARBA" id="ARBA00004123"/>
    </source>
</evidence>
<dbReference type="PANTHER" id="PTHR16288:SF0">
    <property type="entry name" value="TRNA (GUANINE-N(7)-)-METHYLTRANSFERASE NON-CATALYTIC SUBUNIT WDR4"/>
    <property type="match status" value="1"/>
</dbReference>
<dbReference type="PANTHER" id="PTHR16288">
    <property type="entry name" value="WD40 REPEAT PROTEIN 4"/>
    <property type="match status" value="1"/>
</dbReference>
<dbReference type="InterPro" id="IPR001680">
    <property type="entry name" value="WD40_rpt"/>
</dbReference>
<dbReference type="Gene3D" id="2.130.10.10">
    <property type="entry name" value="YVTN repeat-like/Quinoprotein amine dehydrogenase"/>
    <property type="match status" value="2"/>
</dbReference>
<keyword evidence="10" id="KW-1185">Reference proteome</keyword>
<dbReference type="AlphaFoldDB" id="A0AAN8Q0V5"/>
<dbReference type="GO" id="GO:0043527">
    <property type="term" value="C:tRNA methyltransferase complex"/>
    <property type="evidence" value="ECO:0007669"/>
    <property type="project" value="TreeGrafter"/>
</dbReference>
<keyword evidence="5 6" id="KW-0539">Nucleus</keyword>
<dbReference type="Pfam" id="PF00400">
    <property type="entry name" value="WD40"/>
    <property type="match status" value="1"/>
</dbReference>
<feature type="repeat" description="WD" evidence="7">
    <location>
        <begin position="182"/>
        <end position="214"/>
    </location>
</feature>
<dbReference type="InterPro" id="IPR028884">
    <property type="entry name" value="Trm82"/>
</dbReference>
<sequence>MATIKACCSRILLSSGDSFAVINLGNEKPVQVVKIPTKEEVTADGESKSQLHNNSPKDDNRILASALSKSGKYLAVADDRKYLHLYTSDDGCLISSRCVVRRCTGVVFSQDETSIIVSDKSGDVYRFVLHDEEKEGELLLGHLSMLLDLILIKNDKFVVTSDRDEKMRISCYPNCYNIHSFCLGHTQYVSSMVYDEEDDLLISGSGDCTIRIWNYDGKEQYCQKCRCPYNSSETESEQCYIRRLAYNPTKKILAVCFGRYLNIEIYRLTSCKETASLELLETLPLEREIWDVGFDENGRLWVVQSLDDKYISVYNLTQQKHQIKVEKCVEEKICNTVSELNGLKEFFTASQNIESIYPNLRKVRIDNMTEYLQRKEKRIQGQKLDPPTYVFQEKKPKLS</sequence>
<evidence type="ECO:0000256" key="2">
    <source>
        <dbReference type="ARBA" id="ARBA00022574"/>
    </source>
</evidence>
<proteinExistence type="inferred from homology"/>
<dbReference type="SMART" id="SM00320">
    <property type="entry name" value="WD40"/>
    <property type="match status" value="4"/>
</dbReference>
<comment type="subcellular location">
    <subcellularLocation>
        <location evidence="1 6">Nucleus</location>
    </subcellularLocation>
</comment>
<dbReference type="Proteomes" id="UP001347796">
    <property type="component" value="Unassembled WGS sequence"/>
</dbReference>
<gene>
    <name evidence="9" type="ORF">SNE40_003438</name>
</gene>
<comment type="pathway">
    <text evidence="6">tRNA modification; N(7)-methylguanine-tRNA biosynthesis.</text>
</comment>
<comment type="caution">
    <text evidence="9">The sequence shown here is derived from an EMBL/GenBank/DDBJ whole genome shotgun (WGS) entry which is preliminary data.</text>
</comment>
<comment type="subunit">
    <text evidence="6">Forms a heterodimer with the catalytic subunit.</text>
</comment>
<comment type="function">
    <text evidence="6">Required for the formation of N(7)-methylguanine at position 46 (m7G46) in tRNA. In the complex, it is required to stabilize and induce conformational changes of the catalytic subunit.</text>
</comment>
<dbReference type="InterPro" id="IPR015943">
    <property type="entry name" value="WD40/YVTN_repeat-like_dom_sf"/>
</dbReference>
<name>A0AAN8Q0V5_PATCE</name>
<evidence type="ECO:0000256" key="6">
    <source>
        <dbReference type="HAMAP-Rule" id="MF_03056"/>
    </source>
</evidence>
<dbReference type="SUPFAM" id="SSF50978">
    <property type="entry name" value="WD40 repeat-like"/>
    <property type="match status" value="1"/>
</dbReference>
<dbReference type="GO" id="GO:0005829">
    <property type="term" value="C:cytosol"/>
    <property type="evidence" value="ECO:0007669"/>
    <property type="project" value="TreeGrafter"/>
</dbReference>
<dbReference type="HAMAP" id="MF_03056">
    <property type="entry name" value="TRM82"/>
    <property type="match status" value="1"/>
</dbReference>
<accession>A0AAN8Q0V5</accession>